<dbReference type="GO" id="GO:0008253">
    <property type="term" value="F:5'-nucleotidase activity"/>
    <property type="evidence" value="ECO:0007669"/>
    <property type="project" value="InterPro"/>
</dbReference>
<keyword evidence="6" id="KW-1185">Reference proteome</keyword>
<dbReference type="Proteomes" id="UP000074108">
    <property type="component" value="Unassembled WGS sequence"/>
</dbReference>
<dbReference type="InterPro" id="IPR023214">
    <property type="entry name" value="HAD_sf"/>
</dbReference>
<dbReference type="InterPro" id="IPR052419">
    <property type="entry name" value="5_3-deoxyribonucleotidase-like"/>
</dbReference>
<dbReference type="RefSeq" id="WP_059350893.1">
    <property type="nucleotide sequence ID" value="NZ_LDYG01000026.1"/>
</dbReference>
<dbReference type="PIRSF" id="PIRSF021362">
    <property type="entry name" value="UCP021362_HAD"/>
    <property type="match status" value="1"/>
</dbReference>
<sequence>MKIGFDIDDTLISLREYAFHHYNKILEKNVSIEQFNSLPTLYIHEPFGLSSEEGKNLWLTNAEHIFFTSCPPYEGVVDLLHKLVHNGHEIYYITSRSKEYCQKTYDWMKLNNFPIEQGRFFCGMEDHEKVDIIESLSLDYYFDDKPAVIETLTESKTKIYVKDQSYNKHLAVPRINDWQELKNIIKI</sequence>
<evidence type="ECO:0000256" key="4">
    <source>
        <dbReference type="PIRSR" id="PIRSR610708-1"/>
    </source>
</evidence>
<accession>A0A147K925</accession>
<feature type="active site" description="Proton donor" evidence="4">
    <location>
        <position position="8"/>
    </location>
</feature>
<feature type="active site" description="Nucleophile" evidence="4">
    <location>
        <position position="6"/>
    </location>
</feature>
<dbReference type="Pfam" id="PF06941">
    <property type="entry name" value="NT5C"/>
    <property type="match status" value="1"/>
</dbReference>
<dbReference type="GO" id="GO:0009264">
    <property type="term" value="P:deoxyribonucleotide catabolic process"/>
    <property type="evidence" value="ECO:0007669"/>
    <property type="project" value="InterPro"/>
</dbReference>
<comment type="similarity">
    <text evidence="1 3">Belongs to the 5'(3')-deoxyribonucleotidase family.</text>
</comment>
<evidence type="ECO:0000313" key="6">
    <source>
        <dbReference type="Proteomes" id="UP000074108"/>
    </source>
</evidence>
<keyword evidence="2 3" id="KW-0378">Hydrolase</keyword>
<dbReference type="InterPro" id="IPR036412">
    <property type="entry name" value="HAD-like_sf"/>
</dbReference>
<reference evidence="5 6" key="1">
    <citation type="journal article" date="2016" name="Front. Microbiol.">
        <title>Microevolution Analysis of Bacillus coahuilensis Unveils Differences in Phosphorus Acquisition Strategies and Their Regulation.</title>
        <authorList>
            <person name="Gomez-Lunar Z."/>
            <person name="Hernandez-Gonzalez I."/>
            <person name="Rodriguez-Torres M.D."/>
            <person name="Souza V."/>
            <person name="Olmedo-Alvarez G."/>
        </authorList>
    </citation>
    <scope>NUCLEOTIDE SEQUENCE [LARGE SCALE GENOMIC DNA]</scope>
    <source>
        <strain evidence="6">p1.1.43</strain>
    </source>
</reference>
<dbReference type="SUPFAM" id="SSF56784">
    <property type="entry name" value="HAD-like"/>
    <property type="match status" value="1"/>
</dbReference>
<evidence type="ECO:0000256" key="3">
    <source>
        <dbReference type="PIRNR" id="PIRNR021362"/>
    </source>
</evidence>
<evidence type="ECO:0000313" key="5">
    <source>
        <dbReference type="EMBL" id="KUP06851.1"/>
    </source>
</evidence>
<dbReference type="EMBL" id="LDYG01000026">
    <property type="protein sequence ID" value="KUP06851.1"/>
    <property type="molecule type" value="Genomic_DNA"/>
</dbReference>
<dbReference type="InterPro" id="IPR009206">
    <property type="entry name" value="Nucleotidase_putative"/>
</dbReference>
<dbReference type="PATRIC" id="fig|1150625.3.peg.1497"/>
<dbReference type="PANTHER" id="PTHR35134:SF2">
    <property type="entry name" value="NUCLEOTIDASE YQFW-RELATED"/>
    <property type="match status" value="1"/>
</dbReference>
<dbReference type="STRING" id="1150625.Q75_07140"/>
<proteinExistence type="inferred from homology"/>
<name>A0A147K925_9BACI</name>
<organism evidence="5 6">
    <name type="scientific">Bacillus coahuilensis p1.1.43</name>
    <dbReference type="NCBI Taxonomy" id="1150625"/>
    <lineage>
        <taxon>Bacteria</taxon>
        <taxon>Bacillati</taxon>
        <taxon>Bacillota</taxon>
        <taxon>Bacilli</taxon>
        <taxon>Bacillales</taxon>
        <taxon>Bacillaceae</taxon>
        <taxon>Bacillus</taxon>
    </lineage>
</organism>
<gene>
    <name evidence="5" type="ORF">Q75_07140</name>
</gene>
<dbReference type="OrthoDB" id="573782at2"/>
<dbReference type="PANTHER" id="PTHR35134">
    <property type="entry name" value="NUCLEOTIDASE YQFW-RELATED"/>
    <property type="match status" value="1"/>
</dbReference>
<dbReference type="Gene3D" id="3.40.50.1000">
    <property type="entry name" value="HAD superfamily/HAD-like"/>
    <property type="match status" value="1"/>
</dbReference>
<dbReference type="EC" id="3.1.3.-" evidence="3"/>
<comment type="caution">
    <text evidence="5">The sequence shown here is derived from an EMBL/GenBank/DDBJ whole genome shotgun (WGS) entry which is preliminary data.</text>
</comment>
<protein>
    <recommendedName>
        <fullName evidence="3">Nucleotidase</fullName>
        <ecNumber evidence="3">3.1.3.-</ecNumber>
    </recommendedName>
</protein>
<dbReference type="AlphaFoldDB" id="A0A147K925"/>
<evidence type="ECO:0000256" key="2">
    <source>
        <dbReference type="ARBA" id="ARBA00022801"/>
    </source>
</evidence>
<evidence type="ECO:0000256" key="1">
    <source>
        <dbReference type="ARBA" id="ARBA00009589"/>
    </source>
</evidence>
<dbReference type="InterPro" id="IPR010708">
    <property type="entry name" value="5'(3')-deoxyribonucleotidase"/>
</dbReference>